<evidence type="ECO:0008006" key="8">
    <source>
        <dbReference type="Google" id="ProtNLM"/>
    </source>
</evidence>
<dbReference type="InterPro" id="IPR000073">
    <property type="entry name" value="AB_hydrolase_1"/>
</dbReference>
<feature type="domain" description="Peptidase S33 tripeptidyl aminopeptidase-like C-terminal" evidence="5">
    <location>
        <begin position="407"/>
        <end position="507"/>
    </location>
</feature>
<dbReference type="GeneID" id="19238178"/>
<feature type="domain" description="AB hydrolase-1" evidence="4">
    <location>
        <begin position="93"/>
        <end position="250"/>
    </location>
</feature>
<dbReference type="OMA" id="APFETWD"/>
<dbReference type="PANTHER" id="PTHR43248:SF25">
    <property type="entry name" value="AB HYDROLASE-1 DOMAIN-CONTAINING PROTEIN-RELATED"/>
    <property type="match status" value="1"/>
</dbReference>
<evidence type="ECO:0000256" key="1">
    <source>
        <dbReference type="ARBA" id="ARBA00010088"/>
    </source>
</evidence>
<keyword evidence="7" id="KW-1185">Reference proteome</keyword>
<dbReference type="InterPro" id="IPR029058">
    <property type="entry name" value="AB_hydrolase_fold"/>
</dbReference>
<evidence type="ECO:0000259" key="4">
    <source>
        <dbReference type="Pfam" id="PF00561"/>
    </source>
</evidence>
<dbReference type="SUPFAM" id="SSF53474">
    <property type="entry name" value="alpha/beta-Hydrolases"/>
    <property type="match status" value="1"/>
</dbReference>
<evidence type="ECO:0000259" key="5">
    <source>
        <dbReference type="Pfam" id="PF08386"/>
    </source>
</evidence>
<keyword evidence="2" id="KW-0378">Hydrolase</keyword>
<evidence type="ECO:0000313" key="7">
    <source>
        <dbReference type="Proteomes" id="UP000019373"/>
    </source>
</evidence>
<dbReference type="Gene3D" id="3.40.50.1820">
    <property type="entry name" value="alpha/beta hydrolase"/>
    <property type="match status" value="1"/>
</dbReference>
<dbReference type="eggNOG" id="ENOG502RY03">
    <property type="taxonomic scope" value="Eukaryota"/>
</dbReference>
<protein>
    <recommendedName>
        <fullName evidence="8">Peptidase S33 tripeptidyl aminopeptidase-like C-terminal domain-containing protein</fullName>
    </recommendedName>
</protein>
<dbReference type="PANTHER" id="PTHR43248">
    <property type="entry name" value="2-SUCCINYL-6-HYDROXY-2,4-CYCLOHEXADIENE-1-CARBOXYLATE SYNTHASE"/>
    <property type="match status" value="1"/>
</dbReference>
<gene>
    <name evidence="6" type="ORF">EPUS_03131</name>
</gene>
<dbReference type="RefSeq" id="XP_007801071.1">
    <property type="nucleotide sequence ID" value="XM_007802880.1"/>
</dbReference>
<feature type="chain" id="PRO_5004612581" description="Peptidase S33 tripeptidyl aminopeptidase-like C-terminal domain-containing protein" evidence="3">
    <location>
        <begin position="19"/>
        <end position="522"/>
    </location>
</feature>
<dbReference type="InterPro" id="IPR051601">
    <property type="entry name" value="Serine_prot/Carboxylest_S33"/>
</dbReference>
<dbReference type="HOGENOM" id="CLU_013364_5_0_1"/>
<evidence type="ECO:0000256" key="3">
    <source>
        <dbReference type="SAM" id="SignalP"/>
    </source>
</evidence>
<proteinExistence type="inferred from homology"/>
<organism evidence="6 7">
    <name type="scientific">Endocarpon pusillum (strain Z07020 / HMAS-L-300199)</name>
    <name type="common">Lichen-forming fungus</name>
    <dbReference type="NCBI Taxonomy" id="1263415"/>
    <lineage>
        <taxon>Eukaryota</taxon>
        <taxon>Fungi</taxon>
        <taxon>Dikarya</taxon>
        <taxon>Ascomycota</taxon>
        <taxon>Pezizomycotina</taxon>
        <taxon>Eurotiomycetes</taxon>
        <taxon>Chaetothyriomycetidae</taxon>
        <taxon>Verrucariales</taxon>
        <taxon>Verrucariaceae</taxon>
        <taxon>Endocarpon</taxon>
    </lineage>
</organism>
<comment type="similarity">
    <text evidence="1">Belongs to the peptidase S33 family.</text>
</comment>
<dbReference type="Proteomes" id="UP000019373">
    <property type="component" value="Unassembled WGS sequence"/>
</dbReference>
<dbReference type="EMBL" id="KE720961">
    <property type="protein sequence ID" value="ERF73298.1"/>
    <property type="molecule type" value="Genomic_DNA"/>
</dbReference>
<dbReference type="AlphaFoldDB" id="U1GM28"/>
<evidence type="ECO:0000256" key="2">
    <source>
        <dbReference type="ARBA" id="ARBA00022801"/>
    </source>
</evidence>
<keyword evidence="3" id="KW-0732">Signal</keyword>
<accession>U1GM28</accession>
<sequence length="522" mass="56814">MELPVALLALSFLFTTEALPHGEGKVSQNRTINWHPCPDVEGQVVEALGVPISLPFDCASLPVPLDYTDPESGTLDLALIRVNATQEPVLGSVLWNPGGPGGTGVENLAVQSEELIEVLGGQYNVVSWDPRGTGKTIPFDCGLAETAAVQRRDADSLVRTNLTERFLNGGWDGAVSYAEACYSTMNATGELLGTAFVARDMVEIIDALGEDGLLRYWGLSYGTQLGSTFAAMFPERVERMLLDANINPHDYAVGHWGNYLVDADKTLLAFLDECAKAKDRCALAQYTGLTTAADLFEVLNAGLEPLLQNATSGHEEGWLAYLSVKQYIYSRLYWPRLWPRLAETITGFLNGSLTDLPLPTPDPTREPYNLGVDSINGIRCSDALWRASSPEEILDQVEYQATVSESFSDVGYEHTWTCAAWKMEAKERYTGNFSARTKFPILFVNGVFDVATPLVSAFNASAGFEDSVVLTHNGYGHGLTAHPSLCTTRAVQAYFKDGVLPELGTICEPDVGAWDLLESSTE</sequence>
<dbReference type="Pfam" id="PF08386">
    <property type="entry name" value="Abhydrolase_4"/>
    <property type="match status" value="1"/>
</dbReference>
<reference evidence="7" key="1">
    <citation type="journal article" date="2014" name="BMC Genomics">
        <title>Genome characteristics reveal the impact of lichenization on lichen-forming fungus Endocarpon pusillum Hedwig (Verrucariales, Ascomycota).</title>
        <authorList>
            <person name="Wang Y.-Y."/>
            <person name="Liu B."/>
            <person name="Zhang X.-Y."/>
            <person name="Zhou Q.-M."/>
            <person name="Zhang T."/>
            <person name="Li H."/>
            <person name="Yu Y.-F."/>
            <person name="Zhang X.-L."/>
            <person name="Hao X.-Y."/>
            <person name="Wang M."/>
            <person name="Wang L."/>
            <person name="Wei J.-C."/>
        </authorList>
    </citation>
    <scope>NUCLEOTIDE SEQUENCE [LARGE SCALE GENOMIC DNA]</scope>
    <source>
        <strain evidence="7">Z07020 / HMAS-L-300199</strain>
    </source>
</reference>
<dbReference type="Pfam" id="PF00561">
    <property type="entry name" value="Abhydrolase_1"/>
    <property type="match status" value="1"/>
</dbReference>
<feature type="signal peptide" evidence="3">
    <location>
        <begin position="1"/>
        <end position="18"/>
    </location>
</feature>
<dbReference type="OrthoDB" id="425534at2759"/>
<name>U1GM28_ENDPU</name>
<dbReference type="GO" id="GO:0016787">
    <property type="term" value="F:hydrolase activity"/>
    <property type="evidence" value="ECO:0007669"/>
    <property type="project" value="UniProtKB-KW"/>
</dbReference>
<dbReference type="InterPro" id="IPR013595">
    <property type="entry name" value="Pept_S33_TAP-like_C"/>
</dbReference>
<evidence type="ECO:0000313" key="6">
    <source>
        <dbReference type="EMBL" id="ERF73298.1"/>
    </source>
</evidence>